<reference evidence="1" key="1">
    <citation type="submission" date="2014-11" db="EMBL/GenBank/DDBJ databases">
        <authorList>
            <person name="Amaro Gonzalez C."/>
        </authorList>
    </citation>
    <scope>NUCLEOTIDE SEQUENCE</scope>
</reference>
<organism evidence="1">
    <name type="scientific">Anguilla anguilla</name>
    <name type="common">European freshwater eel</name>
    <name type="synonym">Muraena anguilla</name>
    <dbReference type="NCBI Taxonomy" id="7936"/>
    <lineage>
        <taxon>Eukaryota</taxon>
        <taxon>Metazoa</taxon>
        <taxon>Chordata</taxon>
        <taxon>Craniata</taxon>
        <taxon>Vertebrata</taxon>
        <taxon>Euteleostomi</taxon>
        <taxon>Actinopterygii</taxon>
        <taxon>Neopterygii</taxon>
        <taxon>Teleostei</taxon>
        <taxon>Anguilliformes</taxon>
        <taxon>Anguillidae</taxon>
        <taxon>Anguilla</taxon>
    </lineage>
</organism>
<protein>
    <submittedName>
        <fullName evidence="1">Uncharacterized protein</fullName>
    </submittedName>
</protein>
<proteinExistence type="predicted"/>
<evidence type="ECO:0000313" key="1">
    <source>
        <dbReference type="EMBL" id="JAH92523.1"/>
    </source>
</evidence>
<dbReference type="AlphaFoldDB" id="A0A0E9WSQ7"/>
<reference evidence="1" key="2">
    <citation type="journal article" date="2015" name="Fish Shellfish Immunol.">
        <title>Early steps in the European eel (Anguilla anguilla)-Vibrio vulnificus interaction in the gills: Role of the RtxA13 toxin.</title>
        <authorList>
            <person name="Callol A."/>
            <person name="Pajuelo D."/>
            <person name="Ebbesson L."/>
            <person name="Teles M."/>
            <person name="MacKenzie S."/>
            <person name="Amaro C."/>
        </authorList>
    </citation>
    <scope>NUCLEOTIDE SEQUENCE</scope>
</reference>
<sequence length="69" mass="8416">MLLMQFSTAPQNKQIIQRFSKVLDICSFQYELIVTYITDREQIFKISRMSIYVKKRKEKRSTFFIFILI</sequence>
<accession>A0A0E9WSQ7</accession>
<name>A0A0E9WSQ7_ANGAN</name>
<dbReference type="EMBL" id="GBXM01016054">
    <property type="protein sequence ID" value="JAH92523.1"/>
    <property type="molecule type" value="Transcribed_RNA"/>
</dbReference>